<dbReference type="NCBIfam" id="TIGR00066">
    <property type="entry name" value="g_glut_trans"/>
    <property type="match status" value="1"/>
</dbReference>
<keyword evidence="6" id="KW-1185">Reference proteome</keyword>
<dbReference type="SUPFAM" id="SSF56235">
    <property type="entry name" value="N-terminal nucleophile aminohydrolases (Ntn hydrolases)"/>
    <property type="match status" value="1"/>
</dbReference>
<evidence type="ECO:0000256" key="3">
    <source>
        <dbReference type="PIRSR" id="PIRSR600101-2"/>
    </source>
</evidence>
<evidence type="ECO:0000256" key="1">
    <source>
        <dbReference type="ARBA" id="ARBA00084097"/>
    </source>
</evidence>
<evidence type="ECO:0000313" key="6">
    <source>
        <dbReference type="Proteomes" id="UP000663828"/>
    </source>
</evidence>
<feature type="binding site" evidence="3">
    <location>
        <position position="475"/>
    </location>
    <ligand>
        <name>L-glutamate</name>
        <dbReference type="ChEBI" id="CHEBI:29985"/>
    </ligand>
</feature>
<feature type="transmembrane region" description="Helical" evidence="4">
    <location>
        <begin position="15"/>
        <end position="38"/>
    </location>
</feature>
<dbReference type="GO" id="GO:0006751">
    <property type="term" value="P:glutathione catabolic process"/>
    <property type="evidence" value="ECO:0007669"/>
    <property type="project" value="InterPro"/>
</dbReference>
<accession>A0A814PM83</accession>
<dbReference type="FunFam" id="3.60.20.40:FF:000001">
    <property type="entry name" value="Gamma-glutamyltranspeptidase 1"/>
    <property type="match status" value="1"/>
</dbReference>
<dbReference type="Gene3D" id="3.60.20.40">
    <property type="match status" value="1"/>
</dbReference>
<dbReference type="Gene3D" id="1.10.246.130">
    <property type="match status" value="1"/>
</dbReference>
<dbReference type="FunFam" id="1.10.246.130:FF:000001">
    <property type="entry name" value="Gamma-glutamyltransferase 5 isoform 1"/>
    <property type="match status" value="1"/>
</dbReference>
<dbReference type="PANTHER" id="PTHR11686">
    <property type="entry name" value="GAMMA GLUTAMYL TRANSPEPTIDASE"/>
    <property type="match status" value="1"/>
</dbReference>
<protein>
    <submittedName>
        <fullName evidence="5">Uncharacterized protein</fullName>
    </submittedName>
</protein>
<dbReference type="GO" id="GO:0036374">
    <property type="term" value="F:glutathione hydrolase activity"/>
    <property type="evidence" value="ECO:0007669"/>
    <property type="project" value="InterPro"/>
</dbReference>
<feature type="binding site" evidence="3">
    <location>
        <begin position="503"/>
        <end position="504"/>
    </location>
    <ligand>
        <name>L-glutamate</name>
        <dbReference type="ChEBI" id="CHEBI:29985"/>
    </ligand>
</feature>
<dbReference type="InterPro" id="IPR000101">
    <property type="entry name" value="GGT_peptidase"/>
</dbReference>
<dbReference type="Proteomes" id="UP000663828">
    <property type="component" value="Unassembled WGS sequence"/>
</dbReference>
<keyword evidence="4" id="KW-0472">Membrane</keyword>
<evidence type="ECO:0000256" key="2">
    <source>
        <dbReference type="PIRSR" id="PIRSR600101-1"/>
    </source>
</evidence>
<feature type="active site" description="Nucleophile" evidence="2">
    <location>
        <position position="433"/>
    </location>
</feature>
<reference evidence="5" key="1">
    <citation type="submission" date="2021-02" db="EMBL/GenBank/DDBJ databases">
        <authorList>
            <person name="Nowell W R."/>
        </authorList>
    </citation>
    <scope>NUCLEOTIDE SEQUENCE</scope>
</reference>
<dbReference type="Pfam" id="PF01019">
    <property type="entry name" value="G_glu_transpept"/>
    <property type="match status" value="1"/>
</dbReference>
<keyword evidence="1" id="KW-0800">Toxin</keyword>
<dbReference type="InterPro" id="IPR029055">
    <property type="entry name" value="Ntn_hydrolases_N"/>
</dbReference>
<evidence type="ECO:0000313" key="5">
    <source>
        <dbReference type="EMBL" id="CAF1107935.1"/>
    </source>
</evidence>
<feature type="binding site" evidence="3">
    <location>
        <position position="137"/>
    </location>
    <ligand>
        <name>L-glutamate</name>
        <dbReference type="ChEBI" id="CHEBI:29985"/>
    </ligand>
</feature>
<dbReference type="PANTHER" id="PTHR11686:SF9">
    <property type="entry name" value="RE13973P"/>
    <property type="match status" value="1"/>
</dbReference>
<keyword evidence="4" id="KW-1133">Transmembrane helix</keyword>
<gene>
    <name evidence="5" type="ORF">XAT740_LOCUS18710</name>
</gene>
<dbReference type="GO" id="GO:0005886">
    <property type="term" value="C:plasma membrane"/>
    <property type="evidence" value="ECO:0007669"/>
    <property type="project" value="TreeGrafter"/>
</dbReference>
<name>A0A814PM83_ADIRI</name>
<keyword evidence="1" id="KW-1202">Platelet aggregation activating toxin</keyword>
<evidence type="ECO:0000256" key="4">
    <source>
        <dbReference type="SAM" id="Phobius"/>
    </source>
</evidence>
<comment type="caution">
    <text evidence="5">The sequence shown here is derived from an EMBL/GenBank/DDBJ whole genome shotgun (WGS) entry which is preliminary data.</text>
</comment>
<dbReference type="InterPro" id="IPR043137">
    <property type="entry name" value="GGT_ssub_C"/>
</dbReference>
<sequence length="625" mass="68065">MVSLGGLFANRRRTLTVVLVIASIFIVSGVIVGLVLGLRKPFPDTDETVCGSSHETYVINGSSILGKYNQAAVAVDNVDCSRIGREILQKGGKTMDAALAAAICNGVLNAHSMGIGGGCVITVYSKKENKAYSIIGRERAPLAANSTMFVGRENMSEAGGLAIGVPGEIRAYEYAHKRFGGGVSWKELFEPTIQLCRNGFLISTAQGSAIQQSSRVILADNALRAVFVKNATTNELYKAGDYLKRPRLANTLEIIANQGPDAFYTGVLADKIVKEVQDRGGIFTKEDLATYTVDVRDALSVDLNGTYTAYTTHAPTSGPILTFILNILQGYNLYEGSVDRSSPSPLFYHRLIEAFKFAYAKRSELGDPLKINVTELVRNLTSKDYADSIRAKIESVEIALVDVFNEWFLFSDSKTFGFQYYGGTWLDRLTTGTAHLSVVGLDGDAVALTSTVNLYYGSKVLGPETDIVYNDEMDDFSTPNTTNYFGVPASPANYIEAGKRPVSSMAPLIIIDKRNLQIQQVLGASGGTRITTSIAQVALLNLWFNEDIKKAIDSPRLHSQLLPQEVIAERGFNYDILQKLKQRGHNITCGAFGGSTIQGIEWREEVKQYWANCDIRKGGAPDGIN</sequence>
<dbReference type="InterPro" id="IPR043138">
    <property type="entry name" value="GGT_lsub"/>
</dbReference>
<keyword evidence="4" id="KW-0812">Transmembrane</keyword>
<keyword evidence="1" id="KW-1199">Hemostasis impairing toxin</keyword>
<dbReference type="EMBL" id="CAJNOR010001256">
    <property type="protein sequence ID" value="CAF1107935.1"/>
    <property type="molecule type" value="Genomic_DNA"/>
</dbReference>
<dbReference type="PRINTS" id="PR01210">
    <property type="entry name" value="GGTRANSPTASE"/>
</dbReference>
<feature type="binding site" evidence="3">
    <location>
        <position position="527"/>
    </location>
    <ligand>
        <name>L-glutamate</name>
        <dbReference type="ChEBI" id="CHEBI:29985"/>
    </ligand>
</feature>
<organism evidence="5 6">
    <name type="scientific">Adineta ricciae</name>
    <name type="common">Rotifer</name>
    <dbReference type="NCBI Taxonomy" id="249248"/>
    <lineage>
        <taxon>Eukaryota</taxon>
        <taxon>Metazoa</taxon>
        <taxon>Spiralia</taxon>
        <taxon>Gnathifera</taxon>
        <taxon>Rotifera</taxon>
        <taxon>Eurotatoria</taxon>
        <taxon>Bdelloidea</taxon>
        <taxon>Adinetida</taxon>
        <taxon>Adinetidae</taxon>
        <taxon>Adineta</taxon>
    </lineage>
</organism>
<proteinExistence type="predicted"/>
<feature type="binding site" evidence="3">
    <location>
        <begin position="451"/>
        <end position="453"/>
    </location>
    <ligand>
        <name>L-glutamate</name>
        <dbReference type="ChEBI" id="CHEBI:29985"/>
    </ligand>
</feature>
<dbReference type="AlphaFoldDB" id="A0A814PM83"/>